<name>A0ABM4GQP7_DROKI</name>
<proteinExistence type="predicted"/>
<dbReference type="GeneID" id="138929504"/>
<gene>
    <name evidence="2" type="primary">LOC138929504</name>
</gene>
<dbReference type="RefSeq" id="XP_070145043.1">
    <property type="nucleotide sequence ID" value="XM_070288942.1"/>
</dbReference>
<sequence length="150" mass="16701">MEEHVLYKYHNEIGHASAVASDQLTIRQCRAPVLETAQYGVPSRLARLHTGEGTFWSSTLKRTAVYSASSSVVEPSYKGNRNIAKGEAKTFATLPANLFGGQEPRLRHRRGITYFSFPRFASCGRGRETTNAVARDHNFRPERDEGVGSE</sequence>
<dbReference type="Proteomes" id="UP001652661">
    <property type="component" value="Unplaced"/>
</dbReference>
<protein>
    <submittedName>
        <fullName evidence="2">Uncharacterized protein</fullName>
    </submittedName>
</protein>
<accession>A0ABM4GQP7</accession>
<evidence type="ECO:0000313" key="1">
    <source>
        <dbReference type="Proteomes" id="UP001652661"/>
    </source>
</evidence>
<reference evidence="2" key="1">
    <citation type="submission" date="2025-08" db="UniProtKB">
        <authorList>
            <consortium name="RefSeq"/>
        </authorList>
    </citation>
    <scope>IDENTIFICATION</scope>
    <source>
        <strain evidence="2">14028-0561.14</strain>
        <tissue evidence="2">Whole fly</tissue>
    </source>
</reference>
<keyword evidence="1" id="KW-1185">Reference proteome</keyword>
<evidence type="ECO:0000313" key="2">
    <source>
        <dbReference type="RefSeq" id="XP_070145043.1"/>
    </source>
</evidence>
<organism evidence="1 2">
    <name type="scientific">Drosophila kikkawai</name>
    <name type="common">Fruit fly</name>
    <dbReference type="NCBI Taxonomy" id="30033"/>
    <lineage>
        <taxon>Eukaryota</taxon>
        <taxon>Metazoa</taxon>
        <taxon>Ecdysozoa</taxon>
        <taxon>Arthropoda</taxon>
        <taxon>Hexapoda</taxon>
        <taxon>Insecta</taxon>
        <taxon>Pterygota</taxon>
        <taxon>Neoptera</taxon>
        <taxon>Endopterygota</taxon>
        <taxon>Diptera</taxon>
        <taxon>Brachycera</taxon>
        <taxon>Muscomorpha</taxon>
        <taxon>Ephydroidea</taxon>
        <taxon>Drosophilidae</taxon>
        <taxon>Drosophila</taxon>
        <taxon>Sophophora</taxon>
    </lineage>
</organism>